<comment type="subcellular location">
    <subcellularLocation>
        <location evidence="1">Secreted</location>
        <location evidence="1">Extracellular space</location>
    </subcellularLocation>
</comment>
<name>A0A212DHB7_CEREH</name>
<dbReference type="GO" id="GO:0006508">
    <property type="term" value="P:proteolysis"/>
    <property type="evidence" value="ECO:0007669"/>
    <property type="project" value="UniProtKB-KW"/>
</dbReference>
<dbReference type="InterPro" id="IPR021109">
    <property type="entry name" value="Peptidase_aspartic_dom_sf"/>
</dbReference>
<evidence type="ECO:0000313" key="5">
    <source>
        <dbReference type="EMBL" id="OWK17572.1"/>
    </source>
</evidence>
<dbReference type="PANTHER" id="PTHR47966:SF49">
    <property type="entry name" value="PEPSIN A-5"/>
    <property type="match status" value="1"/>
</dbReference>
<dbReference type="InterPro" id="IPR001461">
    <property type="entry name" value="Aspartic_peptidase_A1"/>
</dbReference>
<dbReference type="InterPro" id="IPR001969">
    <property type="entry name" value="Aspartic_peptidase_AS"/>
</dbReference>
<dbReference type="Pfam" id="PF00026">
    <property type="entry name" value="Asp"/>
    <property type="match status" value="1"/>
</dbReference>
<protein>
    <recommendedName>
        <fullName evidence="4">Peptidase A1 domain-containing protein</fullName>
    </recommendedName>
</protein>
<evidence type="ECO:0000256" key="2">
    <source>
        <dbReference type="ARBA" id="ARBA00007447"/>
    </source>
</evidence>
<dbReference type="EMBL" id="MKHE01000002">
    <property type="protein sequence ID" value="OWK17572.1"/>
    <property type="molecule type" value="Genomic_DNA"/>
</dbReference>
<dbReference type="OrthoDB" id="771136at2759"/>
<dbReference type="PROSITE" id="PS00141">
    <property type="entry name" value="ASP_PROTEASE"/>
    <property type="match status" value="1"/>
</dbReference>
<evidence type="ECO:0000256" key="3">
    <source>
        <dbReference type="RuleBase" id="RU000454"/>
    </source>
</evidence>
<keyword evidence="3" id="KW-0645">Protease</keyword>
<evidence type="ECO:0000256" key="1">
    <source>
        <dbReference type="ARBA" id="ARBA00004239"/>
    </source>
</evidence>
<accession>A0A212DHB7</accession>
<dbReference type="PROSITE" id="PS51767">
    <property type="entry name" value="PEPTIDASE_A1"/>
    <property type="match status" value="1"/>
</dbReference>
<dbReference type="PANTHER" id="PTHR47966">
    <property type="entry name" value="BETA-SITE APP-CLEAVING ENZYME, ISOFORM A-RELATED"/>
    <property type="match status" value="1"/>
</dbReference>
<organism evidence="5 6">
    <name type="scientific">Cervus elaphus hippelaphus</name>
    <name type="common">European red deer</name>
    <dbReference type="NCBI Taxonomy" id="46360"/>
    <lineage>
        <taxon>Eukaryota</taxon>
        <taxon>Metazoa</taxon>
        <taxon>Chordata</taxon>
        <taxon>Craniata</taxon>
        <taxon>Vertebrata</taxon>
        <taxon>Euteleostomi</taxon>
        <taxon>Mammalia</taxon>
        <taxon>Eutheria</taxon>
        <taxon>Laurasiatheria</taxon>
        <taxon>Artiodactyla</taxon>
        <taxon>Ruminantia</taxon>
        <taxon>Pecora</taxon>
        <taxon>Cervidae</taxon>
        <taxon>Cervinae</taxon>
        <taxon>Cervus</taxon>
    </lineage>
</organism>
<evidence type="ECO:0000313" key="6">
    <source>
        <dbReference type="Proteomes" id="UP000242450"/>
    </source>
</evidence>
<proteinExistence type="inferred from homology"/>
<comment type="similarity">
    <text evidence="2 3">Belongs to the peptidase A1 family.</text>
</comment>
<keyword evidence="6" id="KW-1185">Reference proteome</keyword>
<dbReference type="GO" id="GO:0004190">
    <property type="term" value="F:aspartic-type endopeptidase activity"/>
    <property type="evidence" value="ECO:0007669"/>
    <property type="project" value="UniProtKB-KW"/>
</dbReference>
<dbReference type="InterPro" id="IPR033121">
    <property type="entry name" value="PEPTIDASE_A1"/>
</dbReference>
<dbReference type="AlphaFoldDB" id="A0A212DHB7"/>
<feature type="non-terminal residue" evidence="5">
    <location>
        <position position="168"/>
    </location>
</feature>
<keyword evidence="3" id="KW-0378">Hydrolase</keyword>
<dbReference type="Proteomes" id="UP000242450">
    <property type="component" value="Chromosome 2"/>
</dbReference>
<dbReference type="SUPFAM" id="SSF50630">
    <property type="entry name" value="Acid proteases"/>
    <property type="match status" value="1"/>
</dbReference>
<feature type="domain" description="Peptidase A1" evidence="4">
    <location>
        <begin position="1"/>
        <end position="166"/>
    </location>
</feature>
<dbReference type="PRINTS" id="PR00792">
    <property type="entry name" value="PEPSIN"/>
</dbReference>
<gene>
    <name evidence="5" type="ORF">Celaphus_00013450</name>
</gene>
<evidence type="ECO:0000259" key="4">
    <source>
        <dbReference type="PROSITE" id="PS51767"/>
    </source>
</evidence>
<keyword evidence="3" id="KW-0064">Aspartyl protease</keyword>
<sequence>MYDAFSSMKNYKPSDPEVSFILAQGNYGTRAPLNTATGVGENGSLVMFGGALVDTGTSSLCGPRSMVTNIHSLIGATIMTLPPLTFTINGIDYPVPTQTYIQKEPLGYCWVEGSPDRPGWRLHVSSLRFQVNTDLMDEPETWILGDVFLRLYFSVFDQENGRIGLAPS</sequence>
<dbReference type="GO" id="GO:0005576">
    <property type="term" value="C:extracellular region"/>
    <property type="evidence" value="ECO:0007669"/>
    <property type="project" value="UniProtKB-SubCell"/>
</dbReference>
<comment type="caution">
    <text evidence="5">The sequence shown here is derived from an EMBL/GenBank/DDBJ whole genome shotgun (WGS) entry which is preliminary data.</text>
</comment>
<reference evidence="5 6" key="1">
    <citation type="journal article" date="2018" name="Mol. Genet. Genomics">
        <title>The red deer Cervus elaphus genome CerEla1.0: sequencing, annotating, genes, and chromosomes.</title>
        <authorList>
            <person name="Bana N.A."/>
            <person name="Nyiri A."/>
            <person name="Nagy J."/>
            <person name="Frank K."/>
            <person name="Nagy T."/>
            <person name="Steger V."/>
            <person name="Schiller M."/>
            <person name="Lakatos P."/>
            <person name="Sugar L."/>
            <person name="Horn P."/>
            <person name="Barta E."/>
            <person name="Orosz L."/>
        </authorList>
    </citation>
    <scope>NUCLEOTIDE SEQUENCE [LARGE SCALE GENOMIC DNA]</scope>
    <source>
        <strain evidence="5">Hungarian</strain>
    </source>
</reference>
<dbReference type="Gene3D" id="2.40.70.10">
    <property type="entry name" value="Acid Proteases"/>
    <property type="match status" value="1"/>
</dbReference>